<gene>
    <name evidence="1" type="ORF">FVB9532_00844</name>
</gene>
<evidence type="ECO:0000313" key="2">
    <source>
        <dbReference type="Proteomes" id="UP000356253"/>
    </source>
</evidence>
<organism evidence="1 2">
    <name type="scientific">Mesonia oceanica</name>
    <dbReference type="NCBI Taxonomy" id="2687242"/>
    <lineage>
        <taxon>Bacteria</taxon>
        <taxon>Pseudomonadati</taxon>
        <taxon>Bacteroidota</taxon>
        <taxon>Flavobacteriia</taxon>
        <taxon>Flavobacteriales</taxon>
        <taxon>Flavobacteriaceae</taxon>
        <taxon>Mesonia</taxon>
    </lineage>
</organism>
<reference evidence="1" key="1">
    <citation type="submission" date="2019-09" db="EMBL/GenBank/DDBJ databases">
        <authorList>
            <person name="Rodrigo-Torres L."/>
            <person name="Arahal R. D."/>
            <person name="Lucena T."/>
        </authorList>
    </citation>
    <scope>NUCLEOTIDE SEQUENCE</scope>
    <source>
        <strain evidence="1">ISS653</strain>
    </source>
</reference>
<protein>
    <submittedName>
        <fullName evidence="1">Uncharacterized protein</fullName>
    </submittedName>
</protein>
<name>A0AC61Y5X7_9FLAO</name>
<dbReference type="EMBL" id="CABVMM010000003">
    <property type="protein sequence ID" value="VVU99589.1"/>
    <property type="molecule type" value="Genomic_DNA"/>
</dbReference>
<keyword evidence="2" id="KW-1185">Reference proteome</keyword>
<accession>A0AC61Y5X7</accession>
<comment type="caution">
    <text evidence="1">The sequence shown here is derived from an EMBL/GenBank/DDBJ whole genome shotgun (WGS) entry which is preliminary data.</text>
</comment>
<proteinExistence type="predicted"/>
<sequence>MKVSSFLSLLSILIMMSSCDDILEEDISSAKIQGIYPRDNDTVYGNTVNFSWEYINDTDDYRVQVFDENQTYILDSLVNSINFTYSLNPGSYKWRVRGENFAYYSPYSLPLKFTVTPSDDLNTQTVIQHTPSNGHFFNTTDITFTWGDLPAVDYYELEISRINNGETTEYQESNIENTSLTIDESVINEEGKYTWKVRGVNETSGTVFSERDFYIDTSSPSAPLLSSPDDQETFEVLNPTVIFNWQTVNNNSNYQSAVSYLIEVSSQENFSNIIFSEDTQNTSIQFEFDDPGDYYWRVFSYDLAGNDGGYSIRRTFTIEE</sequence>
<dbReference type="Proteomes" id="UP000356253">
    <property type="component" value="Unassembled WGS sequence"/>
</dbReference>
<evidence type="ECO:0000313" key="1">
    <source>
        <dbReference type="EMBL" id="VVU99589.1"/>
    </source>
</evidence>